<dbReference type="InterPro" id="IPR011049">
    <property type="entry name" value="Serralysin-like_metalloprot_C"/>
</dbReference>
<dbReference type="InterPro" id="IPR036388">
    <property type="entry name" value="WH-like_DNA-bd_sf"/>
</dbReference>
<dbReference type="GO" id="GO:0045893">
    <property type="term" value="P:positive regulation of DNA-templated transcription"/>
    <property type="evidence" value="ECO:0007669"/>
    <property type="project" value="TreeGrafter"/>
</dbReference>
<reference evidence="3" key="2">
    <citation type="submission" date="2020-09" db="EMBL/GenBank/DDBJ databases">
        <authorList>
            <person name="Sun Q."/>
            <person name="Zhou Y."/>
        </authorList>
    </citation>
    <scope>NUCLEOTIDE SEQUENCE</scope>
    <source>
        <strain evidence="3">CGMCC 1.15958</strain>
    </source>
</reference>
<dbReference type="InterPro" id="IPR030392">
    <property type="entry name" value="S74_ICA"/>
</dbReference>
<reference evidence="3" key="1">
    <citation type="journal article" date="2014" name="Int. J. Syst. Evol. Microbiol.">
        <title>Complete genome sequence of Corynebacterium casei LMG S-19264T (=DSM 44701T), isolated from a smear-ripened cheese.</title>
        <authorList>
            <consortium name="US DOE Joint Genome Institute (JGI-PGF)"/>
            <person name="Walter F."/>
            <person name="Albersmeier A."/>
            <person name="Kalinowski J."/>
            <person name="Ruckert C."/>
        </authorList>
    </citation>
    <scope>NUCLEOTIDE SEQUENCE</scope>
    <source>
        <strain evidence="3">CGMCC 1.15958</strain>
    </source>
</reference>
<dbReference type="EMBL" id="BMKK01000001">
    <property type="protein sequence ID" value="GGD42188.1"/>
    <property type="molecule type" value="Genomic_DNA"/>
</dbReference>
<dbReference type="Gene3D" id="1.10.10.10">
    <property type="entry name" value="Winged helix-like DNA-binding domain superfamily/Winged helix DNA-binding domain"/>
    <property type="match status" value="1"/>
</dbReference>
<sequence length="431" mass="47022">MKKLLLVLSLFNFHCLGQSILLKPNDDGIISKNVALCSTCATFGNTVPVSGGGTRLMWLPKLSAFRAGTVENNTNYWDTGLVGNWSFAGGYNTVAKGNWSTAFGLQTRVLANLGTAFGWQVEANDFTMFACGSFNVIPIGSTDIFNPNEQLFAVGNGTSEANRKNAFTILKNGNTGIGIADPISSLDIQGSNLGFRSHFNYKGDSSEDTYIRGGKVGSQVLINDVAGLGSVGIGLNNPNEILDINGRARIRHNGSTSGIWMSNSTNSLSSADGAFYGMKTDTETGFYIGNGWRFWINSAGNGYLNGNLIQTSDKRLKKNFLPIKNSLSSIYKLNGYQFNWTEEARSRDLQTGLIAQEVQKIFPELVQTDEKGFLSVNYIGLVPHLIESIKELRDENNSLKTKNQTLESRLDKIEAILSIIQPNTEKSNSKK</sequence>
<dbReference type="AlphaFoldDB" id="A0A916YF81"/>
<gene>
    <name evidence="3" type="ORF">GCM10011514_02700</name>
</gene>
<comment type="caution">
    <text evidence="3">The sequence shown here is derived from an EMBL/GenBank/DDBJ whole genome shotgun (WGS) entry which is preliminary data.</text>
</comment>
<keyword evidence="4" id="KW-1185">Reference proteome</keyword>
<feature type="domain" description="Peptidase S74" evidence="2">
    <location>
        <begin position="312"/>
        <end position="403"/>
    </location>
</feature>
<organism evidence="3 4">
    <name type="scientific">Emticicia aquatilis</name>
    <dbReference type="NCBI Taxonomy" id="1537369"/>
    <lineage>
        <taxon>Bacteria</taxon>
        <taxon>Pseudomonadati</taxon>
        <taxon>Bacteroidota</taxon>
        <taxon>Cytophagia</taxon>
        <taxon>Cytophagales</taxon>
        <taxon>Leadbetterellaceae</taxon>
        <taxon>Emticicia</taxon>
    </lineage>
</organism>
<feature type="coiled-coil region" evidence="1">
    <location>
        <begin position="389"/>
        <end position="416"/>
    </location>
</feature>
<dbReference type="GO" id="GO:0016540">
    <property type="term" value="P:protein autoprocessing"/>
    <property type="evidence" value="ECO:0007669"/>
    <property type="project" value="TreeGrafter"/>
</dbReference>
<dbReference type="InterPro" id="IPR051577">
    <property type="entry name" value="MRF-like"/>
</dbReference>
<dbReference type="Gene3D" id="2.150.10.10">
    <property type="entry name" value="Serralysin-like metalloprotease, C-terminal"/>
    <property type="match status" value="1"/>
</dbReference>
<accession>A0A916YF81</accession>
<proteinExistence type="predicted"/>
<dbReference type="PANTHER" id="PTHR13029">
    <property type="match status" value="1"/>
</dbReference>
<dbReference type="Pfam" id="PF13884">
    <property type="entry name" value="Peptidase_S74"/>
    <property type="match status" value="1"/>
</dbReference>
<dbReference type="GO" id="GO:0043565">
    <property type="term" value="F:sequence-specific DNA binding"/>
    <property type="evidence" value="ECO:0007669"/>
    <property type="project" value="TreeGrafter"/>
</dbReference>
<evidence type="ECO:0000313" key="3">
    <source>
        <dbReference type="EMBL" id="GGD42188.1"/>
    </source>
</evidence>
<dbReference type="RefSeq" id="WP_188763869.1">
    <property type="nucleotide sequence ID" value="NZ_BMKK01000001.1"/>
</dbReference>
<evidence type="ECO:0000259" key="2">
    <source>
        <dbReference type="PROSITE" id="PS51688"/>
    </source>
</evidence>
<dbReference type="GO" id="GO:0003700">
    <property type="term" value="F:DNA-binding transcription factor activity"/>
    <property type="evidence" value="ECO:0007669"/>
    <property type="project" value="TreeGrafter"/>
</dbReference>
<dbReference type="PROSITE" id="PS51688">
    <property type="entry name" value="ICA"/>
    <property type="match status" value="1"/>
</dbReference>
<protein>
    <recommendedName>
        <fullName evidence="2">Peptidase S74 domain-containing protein</fullName>
    </recommendedName>
</protein>
<dbReference type="Proteomes" id="UP000609064">
    <property type="component" value="Unassembled WGS sequence"/>
</dbReference>
<dbReference type="PANTHER" id="PTHR13029:SF18">
    <property type="entry name" value="MYELIN REGULATORY FACTOR HOMOLOG 1"/>
    <property type="match status" value="1"/>
</dbReference>
<evidence type="ECO:0000313" key="4">
    <source>
        <dbReference type="Proteomes" id="UP000609064"/>
    </source>
</evidence>
<name>A0A916YF81_9BACT</name>
<keyword evidence="1" id="KW-0175">Coiled coil</keyword>
<evidence type="ECO:0000256" key="1">
    <source>
        <dbReference type="SAM" id="Coils"/>
    </source>
</evidence>